<dbReference type="InterPro" id="IPR038277">
    <property type="entry name" value="UreF_sf"/>
</dbReference>
<accession>A0ABV7H6I7</accession>
<proteinExistence type="inferred from homology"/>
<dbReference type="HAMAP" id="MF_01385">
    <property type="entry name" value="UreF"/>
    <property type="match status" value="1"/>
</dbReference>
<comment type="subunit">
    <text evidence="3">UreD, UreF and UreG form a complex that acts as a GTP-hydrolysis-dependent molecular chaperone, activating the urease apoprotein by helping to assemble the nickel containing metallocenter of UreC. The UreE protein probably delivers the nickel.</text>
</comment>
<dbReference type="PANTHER" id="PTHR33620">
    <property type="entry name" value="UREASE ACCESSORY PROTEIN F"/>
    <property type="match status" value="1"/>
</dbReference>
<keyword evidence="3" id="KW-0963">Cytoplasm</keyword>
<comment type="subcellular location">
    <subcellularLocation>
        <location evidence="3">Cytoplasm</location>
    </subcellularLocation>
</comment>
<dbReference type="RefSeq" id="WP_377303220.1">
    <property type="nucleotide sequence ID" value="NZ_CP180191.1"/>
</dbReference>
<dbReference type="Gene3D" id="1.10.4190.10">
    <property type="entry name" value="Urease accessory protein UreF"/>
    <property type="match status" value="1"/>
</dbReference>
<evidence type="ECO:0000256" key="3">
    <source>
        <dbReference type="HAMAP-Rule" id="MF_01385"/>
    </source>
</evidence>
<comment type="caution">
    <text evidence="4">The sequence shown here is derived from an EMBL/GenBank/DDBJ whole genome shotgun (WGS) entry which is preliminary data.</text>
</comment>
<dbReference type="Proteomes" id="UP001595556">
    <property type="component" value="Unassembled WGS sequence"/>
</dbReference>
<dbReference type="PANTHER" id="PTHR33620:SF1">
    <property type="entry name" value="UREASE ACCESSORY PROTEIN F"/>
    <property type="match status" value="1"/>
</dbReference>
<protein>
    <recommendedName>
        <fullName evidence="3">Urease accessory protein UreF</fullName>
    </recommendedName>
</protein>
<dbReference type="EMBL" id="JBHRTI010000004">
    <property type="protein sequence ID" value="MFC3147815.1"/>
    <property type="molecule type" value="Genomic_DNA"/>
</dbReference>
<evidence type="ECO:0000256" key="1">
    <source>
        <dbReference type="ARBA" id="ARBA00022988"/>
    </source>
</evidence>
<sequence>MLHALPALLHLASPQLPVGGFSYSQGLEAAIDCGWVKDAGSAEAWIGAHFDAGMACWELPTLALMHRAALAADTRALRALNEDFIASRDTAELRAETQQMGWSLIALLAGWTRAAPVLQALAPAFGGLNGPRPVHPVSFPCAFAVAGAALDAPTDGLLSAYAFAWVENQVAAAIKAVPLGQAAGQGILLGAHERIATAVAQALQMPAEDRHTTTPQVSILSARHETQYSRLFRS</sequence>
<organism evidence="4 5">
    <name type="scientific">Piscinibacterium candidicorallinum</name>
    <dbReference type="NCBI Taxonomy" id="1793872"/>
    <lineage>
        <taxon>Bacteria</taxon>
        <taxon>Pseudomonadati</taxon>
        <taxon>Pseudomonadota</taxon>
        <taxon>Betaproteobacteria</taxon>
        <taxon>Burkholderiales</taxon>
        <taxon>Piscinibacterium</taxon>
    </lineage>
</organism>
<comment type="similarity">
    <text evidence="3">Belongs to the UreF family.</text>
</comment>
<dbReference type="PIRSF" id="PIRSF009467">
    <property type="entry name" value="Ureas_acces_UreF"/>
    <property type="match status" value="1"/>
</dbReference>
<keyword evidence="2 3" id="KW-0143">Chaperone</keyword>
<evidence type="ECO:0000256" key="2">
    <source>
        <dbReference type="ARBA" id="ARBA00023186"/>
    </source>
</evidence>
<keyword evidence="5" id="KW-1185">Reference proteome</keyword>
<dbReference type="InterPro" id="IPR002639">
    <property type="entry name" value="UreF"/>
</dbReference>
<evidence type="ECO:0000313" key="4">
    <source>
        <dbReference type="EMBL" id="MFC3147815.1"/>
    </source>
</evidence>
<comment type="function">
    <text evidence="3">Required for maturation of urease via the functional incorporation of the urease nickel metallocenter.</text>
</comment>
<name>A0ABV7H6I7_9BURK</name>
<dbReference type="Pfam" id="PF01730">
    <property type="entry name" value="UreF"/>
    <property type="match status" value="1"/>
</dbReference>
<evidence type="ECO:0000313" key="5">
    <source>
        <dbReference type="Proteomes" id="UP001595556"/>
    </source>
</evidence>
<keyword evidence="1 3" id="KW-0996">Nickel insertion</keyword>
<reference evidence="5" key="1">
    <citation type="journal article" date="2019" name="Int. J. Syst. Evol. Microbiol.">
        <title>The Global Catalogue of Microorganisms (GCM) 10K type strain sequencing project: providing services to taxonomists for standard genome sequencing and annotation.</title>
        <authorList>
            <consortium name="The Broad Institute Genomics Platform"/>
            <consortium name="The Broad Institute Genome Sequencing Center for Infectious Disease"/>
            <person name="Wu L."/>
            <person name="Ma J."/>
        </authorList>
    </citation>
    <scope>NUCLEOTIDE SEQUENCE [LARGE SCALE GENOMIC DNA]</scope>
    <source>
        <strain evidence="5">KCTC 52168</strain>
    </source>
</reference>
<gene>
    <name evidence="3" type="primary">ureF</name>
    <name evidence="4" type="ORF">ACFOEN_09190</name>
</gene>